<dbReference type="Gene3D" id="3.90.550.20">
    <property type="match status" value="1"/>
</dbReference>
<dbReference type="InterPro" id="IPR007577">
    <property type="entry name" value="GlycoTrfase_DXD_sugar-bd_CS"/>
</dbReference>
<keyword evidence="2" id="KW-0812">Transmembrane</keyword>
<reference evidence="3 4" key="1">
    <citation type="journal article" date="2020" name="G3 (Bethesda)">
        <title>Genetic Underpinnings of Host Manipulation by Ophiocordyceps as Revealed by Comparative Transcriptomics.</title>
        <authorList>
            <person name="Will I."/>
            <person name="Das B."/>
            <person name="Trinh T."/>
            <person name="Brachmann A."/>
            <person name="Ohm R.A."/>
            <person name="de Bekker C."/>
        </authorList>
    </citation>
    <scope>NUCLEOTIDE SEQUENCE [LARGE SCALE GENOMIC DNA]</scope>
    <source>
        <strain evidence="3 4">EC05</strain>
    </source>
</reference>
<keyword evidence="4" id="KW-1185">Reference proteome</keyword>
<dbReference type="GO" id="GO:1901135">
    <property type="term" value="P:carbohydrate derivative metabolic process"/>
    <property type="evidence" value="ECO:0007669"/>
    <property type="project" value="UniProtKB-ARBA"/>
</dbReference>
<dbReference type="InterPro" id="IPR029044">
    <property type="entry name" value="Nucleotide-diphossugar_trans"/>
</dbReference>
<feature type="transmembrane region" description="Helical" evidence="2">
    <location>
        <begin position="6"/>
        <end position="26"/>
    </location>
</feature>
<comment type="caution">
    <text evidence="3">The sequence shown here is derived from an EMBL/GenBank/DDBJ whole genome shotgun (WGS) entry which is preliminary data.</text>
</comment>
<dbReference type="Proteomes" id="UP000562929">
    <property type="component" value="Unassembled WGS sequence"/>
</dbReference>
<dbReference type="Pfam" id="PF04488">
    <property type="entry name" value="Gly_transf_sug"/>
    <property type="match status" value="1"/>
</dbReference>
<dbReference type="GO" id="GO:0016740">
    <property type="term" value="F:transferase activity"/>
    <property type="evidence" value="ECO:0007669"/>
    <property type="project" value="UniProtKB-KW"/>
</dbReference>
<evidence type="ECO:0000256" key="1">
    <source>
        <dbReference type="ARBA" id="ARBA00009003"/>
    </source>
</evidence>
<dbReference type="OrthoDB" id="409543at2759"/>
<dbReference type="PANTHER" id="PTHR46830">
    <property type="entry name" value="TRANSFERASE, PUTATIVE-RELATED"/>
    <property type="match status" value="1"/>
</dbReference>
<dbReference type="SUPFAM" id="SSF53448">
    <property type="entry name" value="Nucleotide-diphospho-sugar transferases"/>
    <property type="match status" value="1"/>
</dbReference>
<protein>
    <submittedName>
        <fullName evidence="3">Glycosyl transferase</fullName>
    </submittedName>
</protein>
<accession>A0A8H4VFK4</accession>
<evidence type="ECO:0000313" key="3">
    <source>
        <dbReference type="EMBL" id="KAF4592168.1"/>
    </source>
</evidence>
<keyword evidence="2" id="KW-1133">Transmembrane helix</keyword>
<keyword evidence="3" id="KW-0808">Transferase</keyword>
<organism evidence="3 4">
    <name type="scientific">Ophiocordyceps camponoti-floridani</name>
    <dbReference type="NCBI Taxonomy" id="2030778"/>
    <lineage>
        <taxon>Eukaryota</taxon>
        <taxon>Fungi</taxon>
        <taxon>Dikarya</taxon>
        <taxon>Ascomycota</taxon>
        <taxon>Pezizomycotina</taxon>
        <taxon>Sordariomycetes</taxon>
        <taxon>Hypocreomycetidae</taxon>
        <taxon>Hypocreales</taxon>
        <taxon>Ophiocordycipitaceae</taxon>
        <taxon>Ophiocordyceps</taxon>
    </lineage>
</organism>
<name>A0A8H4VFK4_9HYPO</name>
<gene>
    <name evidence="3" type="ORF">GQ602_002467</name>
</gene>
<sequence>MLHRPASLVVIATAALFVVVLPLFYYRLSWDTIRTETEAIFLRPDEIPDSVHFVFLLKEPGADFPFVFFHYLSVYAAWYHLKPSSIYLHTDASAEQIARAREGAAGKWARLILTMPGLKVEKVEAPTVTRTGKEIKEMAHKSDFVRVEVVDRFGGLYIDFDVFAVRDARPLLSMGFQAVCGREPGGLLTAGVFLAKQRSELTSLWTERMHDVFDGRWTTHSNELMTEIGDQLLSSGRRLLVLEEQAFTPVTWQERGIRELLDEHEDVPSLLGGKLPELRHWEEPVPSWAVGFNRSYFIHGFHIEEMDTVLTPARVLTRRSNLGRAMYPVVRDMYDRSLVSVDDEG</sequence>
<evidence type="ECO:0000313" key="4">
    <source>
        <dbReference type="Proteomes" id="UP000562929"/>
    </source>
</evidence>
<dbReference type="AlphaFoldDB" id="A0A8H4VFK4"/>
<keyword evidence="2" id="KW-0472">Membrane</keyword>
<comment type="similarity">
    <text evidence="1">Belongs to the glycosyltransferase 32 family.</text>
</comment>
<evidence type="ECO:0000256" key="2">
    <source>
        <dbReference type="SAM" id="Phobius"/>
    </source>
</evidence>
<dbReference type="PANTHER" id="PTHR46830:SF2">
    <property type="entry name" value="ALPHA-1,4-N-ACETYLGLUCOSAMINYLTRANSFERASE"/>
    <property type="match status" value="1"/>
</dbReference>
<dbReference type="EMBL" id="JAACLJ010000002">
    <property type="protein sequence ID" value="KAF4592168.1"/>
    <property type="molecule type" value="Genomic_DNA"/>
</dbReference>
<proteinExistence type="inferred from homology"/>